<dbReference type="InterPro" id="IPR013083">
    <property type="entry name" value="Znf_RING/FYVE/PHD"/>
</dbReference>
<protein>
    <recommendedName>
        <fullName evidence="5">RING-type domain-containing protein</fullName>
    </recommendedName>
</protein>
<dbReference type="InterPro" id="IPR044037">
    <property type="entry name" value="FANCL_d3"/>
</dbReference>
<reference evidence="6" key="1">
    <citation type="submission" date="2021-02" db="EMBL/GenBank/DDBJ databases">
        <authorList>
            <person name="Nowell W R."/>
        </authorList>
    </citation>
    <scope>NUCLEOTIDE SEQUENCE</scope>
</reference>
<dbReference type="Pfam" id="PF11793">
    <property type="entry name" value="FANCL_C"/>
    <property type="match status" value="1"/>
</dbReference>
<feature type="transmembrane region" description="Helical" evidence="4">
    <location>
        <begin position="336"/>
        <end position="357"/>
    </location>
</feature>
<comment type="caution">
    <text evidence="6">The sequence shown here is derived from an EMBL/GenBank/DDBJ whole genome shotgun (WGS) entry which is preliminary data.</text>
</comment>
<keyword evidence="1 3" id="KW-0479">Metal-binding</keyword>
<proteinExistence type="predicted"/>
<sequence length="442" mass="50821">MNSLLSVFGSNSSTDTSAIDTCPTSANSAQFVRDTQAFLLLLSHCEEIGWSSIRLIPSDGSILTIHHTYIDLGDRTHDLYIDIPQRWPNERPCCRTYIPVEFTIETWCPKTSRLIEILMNFHSTIDSLQIFWTQLNELERDAIVLDEKPIPYSSTSRRLKINDNVHVQVQIDPYNPSAFPSLIFYGPSMLIRSFDERLEQNRHHWNEAHSNIILNLEHILDITFPTNLFLRSKSQSNEDQQQECGICYESTVDQQNSSIIYCETANCYKQYHEKCWKSWLRKKVPQRNTCNVLDIVVDERINTTATASGPCLFCKRNIISKSMGNTPAAIPSMVSLPIFGVGLTTLCLSLCFCCYLWRLRRDTLKEKGYRKDQYMRCKVKNSNCVICLEDFCEDEEIAVCPCEHAFHKRCLSPWLQNNCTCPMCNMCIKPETSGSCQLPDIL</sequence>
<name>A0A814PA23_ADIRI</name>
<dbReference type="PANTHER" id="PTHR13206:SF0">
    <property type="entry name" value="E3 UBIQUITIN-PROTEIN LIGASE FANCL"/>
    <property type="match status" value="1"/>
</dbReference>
<dbReference type="Gene3D" id="3.10.110.20">
    <property type="entry name" value="RWD domain-like"/>
    <property type="match status" value="1"/>
</dbReference>
<dbReference type="InterPro" id="IPR001841">
    <property type="entry name" value="Znf_RING"/>
</dbReference>
<keyword evidence="7" id="KW-1185">Reference proteome</keyword>
<keyword evidence="1 3" id="KW-0863">Zinc-finger</keyword>
<organism evidence="6 7">
    <name type="scientific">Adineta ricciae</name>
    <name type="common">Rotifer</name>
    <dbReference type="NCBI Taxonomy" id="249248"/>
    <lineage>
        <taxon>Eukaryota</taxon>
        <taxon>Metazoa</taxon>
        <taxon>Spiralia</taxon>
        <taxon>Gnathifera</taxon>
        <taxon>Rotifera</taxon>
        <taxon>Eurotatoria</taxon>
        <taxon>Bdelloidea</taxon>
        <taxon>Adinetida</taxon>
        <taxon>Adinetidae</taxon>
        <taxon>Adineta</taxon>
    </lineage>
</organism>
<evidence type="ECO:0000259" key="5">
    <source>
        <dbReference type="PROSITE" id="PS50089"/>
    </source>
</evidence>
<evidence type="ECO:0000313" key="6">
    <source>
        <dbReference type="EMBL" id="CAF1105030.1"/>
    </source>
</evidence>
<dbReference type="Pfam" id="PF18890">
    <property type="entry name" value="FANCL_d2"/>
    <property type="match status" value="1"/>
</dbReference>
<keyword evidence="4" id="KW-1133">Transmembrane helix</keyword>
<dbReference type="GO" id="GO:0043240">
    <property type="term" value="C:Fanconi anaemia nuclear complex"/>
    <property type="evidence" value="ECO:0007669"/>
    <property type="project" value="InterPro"/>
</dbReference>
<dbReference type="CDD" id="cd23832">
    <property type="entry name" value="DRWD-C_FANCL"/>
    <property type="match status" value="1"/>
</dbReference>
<evidence type="ECO:0000256" key="4">
    <source>
        <dbReference type="SAM" id="Phobius"/>
    </source>
</evidence>
<dbReference type="AlphaFoldDB" id="A0A814PA23"/>
<dbReference type="GO" id="GO:0006513">
    <property type="term" value="P:protein monoubiquitination"/>
    <property type="evidence" value="ECO:0007669"/>
    <property type="project" value="TreeGrafter"/>
</dbReference>
<feature type="domain" description="RING-type" evidence="5">
    <location>
        <begin position="384"/>
        <end position="425"/>
    </location>
</feature>
<dbReference type="InterPro" id="IPR026848">
    <property type="entry name" value="Fancl"/>
</dbReference>
<dbReference type="Pfam" id="PF13639">
    <property type="entry name" value="zf-RING_2"/>
    <property type="match status" value="1"/>
</dbReference>
<dbReference type="SMART" id="SM00184">
    <property type="entry name" value="RING"/>
    <property type="match status" value="2"/>
</dbReference>
<dbReference type="InterPro" id="IPR043003">
    <property type="entry name" value="FANCL_d3_sf"/>
</dbReference>
<evidence type="ECO:0000256" key="2">
    <source>
        <dbReference type="ARBA" id="ARBA00022833"/>
    </source>
</evidence>
<dbReference type="Pfam" id="PF18891">
    <property type="entry name" value="FANCL_d3"/>
    <property type="match status" value="1"/>
</dbReference>
<dbReference type="SUPFAM" id="SSF57850">
    <property type="entry name" value="RING/U-box"/>
    <property type="match status" value="1"/>
</dbReference>
<accession>A0A814PA23</accession>
<evidence type="ECO:0000256" key="3">
    <source>
        <dbReference type="PROSITE-ProRule" id="PRU00175"/>
    </source>
</evidence>
<dbReference type="InterPro" id="IPR026850">
    <property type="entry name" value="FANCL_C"/>
</dbReference>
<dbReference type="PANTHER" id="PTHR13206">
    <property type="entry name" value="UBIQUITIN LIGASE PROTEIN PHF9 FANCONI ANEMIA GROUP L PROTEIN"/>
    <property type="match status" value="1"/>
</dbReference>
<gene>
    <name evidence="6" type="ORF">XAT740_LOCUS18561</name>
</gene>
<dbReference type="Gene3D" id="3.30.40.10">
    <property type="entry name" value="Zinc/RING finger domain, C3HC4 (zinc finger)"/>
    <property type="match status" value="2"/>
</dbReference>
<dbReference type="GO" id="GO:0036297">
    <property type="term" value="P:interstrand cross-link repair"/>
    <property type="evidence" value="ECO:0007669"/>
    <property type="project" value="InterPro"/>
</dbReference>
<keyword evidence="4" id="KW-0472">Membrane</keyword>
<dbReference type="PROSITE" id="PS50089">
    <property type="entry name" value="ZF_RING_2"/>
    <property type="match status" value="1"/>
</dbReference>
<keyword evidence="2" id="KW-0862">Zinc</keyword>
<dbReference type="Proteomes" id="UP000663828">
    <property type="component" value="Unassembled WGS sequence"/>
</dbReference>
<dbReference type="InterPro" id="IPR043898">
    <property type="entry name" value="FANCL_d2"/>
</dbReference>
<dbReference type="SMART" id="SM01197">
    <property type="entry name" value="FANCL_C"/>
    <property type="match status" value="1"/>
</dbReference>
<keyword evidence="4" id="KW-0812">Transmembrane</keyword>
<evidence type="ECO:0000313" key="7">
    <source>
        <dbReference type="Proteomes" id="UP000663828"/>
    </source>
</evidence>
<dbReference type="CDD" id="cd16469">
    <property type="entry name" value="RING-H2_RNF24-like"/>
    <property type="match status" value="1"/>
</dbReference>
<evidence type="ECO:0000256" key="1">
    <source>
        <dbReference type="ARBA" id="ARBA00022771"/>
    </source>
</evidence>
<dbReference type="GO" id="GO:0008270">
    <property type="term" value="F:zinc ion binding"/>
    <property type="evidence" value="ECO:0007669"/>
    <property type="project" value="UniProtKB-KW"/>
</dbReference>
<dbReference type="EMBL" id="CAJNOR010001242">
    <property type="protein sequence ID" value="CAF1105030.1"/>
    <property type="molecule type" value="Genomic_DNA"/>
</dbReference>
<dbReference type="InterPro" id="IPR016135">
    <property type="entry name" value="UBQ-conjugating_enzyme/RWD"/>
</dbReference>
<dbReference type="Gene3D" id="3.10.110.10">
    <property type="entry name" value="Ubiquitin Conjugating Enzyme"/>
    <property type="match status" value="1"/>
</dbReference>
<dbReference type="GO" id="GO:0061630">
    <property type="term" value="F:ubiquitin protein ligase activity"/>
    <property type="evidence" value="ECO:0007669"/>
    <property type="project" value="TreeGrafter"/>
</dbReference>